<proteinExistence type="predicted"/>
<evidence type="ECO:0000313" key="1">
    <source>
        <dbReference type="EMBL" id="PNG23633.1"/>
    </source>
</evidence>
<dbReference type="OrthoDB" id="5088636at2"/>
<sequence length="252" mass="27378">MTHSGDLIPRLLADASSGPAPGADITGLCRHAEQEGRYWFFGGDGGDTALLYDAADDTVVQPAAPLASHWPLLLGTEAARGTDACYTTYHRQHGYHWFFAGEQALQYHSAEGVVLQGPCPLGDLFRFSGEAADFARGVHAVCPPGPRDGLFWFFRGDRALQYDTREGRITEPVRPLVAYWPGLSGTVFANGIDAGYTTHHTPDGRHWLFTGGQAGLYDSARHTFRHGPAPFAELFPTLREDLARPRSGPAVS</sequence>
<accession>A0A2N8TX86</accession>
<reference evidence="1 2" key="1">
    <citation type="submission" date="2018-01" db="EMBL/GenBank/DDBJ databases">
        <title>Draft genome sequence of Streptomyces sp. 13K301.</title>
        <authorList>
            <person name="Sahin N."/>
            <person name="Saygin H."/>
            <person name="Ay H."/>
        </authorList>
    </citation>
    <scope>NUCLEOTIDE SEQUENCE [LARGE SCALE GENOMIC DNA]</scope>
    <source>
        <strain evidence="1 2">13K301</strain>
    </source>
</reference>
<dbReference type="Gene3D" id="2.110.10.10">
    <property type="entry name" value="Hemopexin-like domain"/>
    <property type="match status" value="1"/>
</dbReference>
<dbReference type="Proteomes" id="UP000235943">
    <property type="component" value="Unassembled WGS sequence"/>
</dbReference>
<evidence type="ECO:0008006" key="3">
    <source>
        <dbReference type="Google" id="ProtNLM"/>
    </source>
</evidence>
<organism evidence="1 2">
    <name type="scientific">Streptomyces cahuitamycinicus</name>
    <dbReference type="NCBI Taxonomy" id="2070367"/>
    <lineage>
        <taxon>Bacteria</taxon>
        <taxon>Bacillati</taxon>
        <taxon>Actinomycetota</taxon>
        <taxon>Actinomycetes</taxon>
        <taxon>Kitasatosporales</taxon>
        <taxon>Streptomycetaceae</taxon>
        <taxon>Streptomyces</taxon>
    </lineage>
</organism>
<dbReference type="RefSeq" id="WP_102907418.1">
    <property type="nucleotide sequence ID" value="NZ_POUC01000010.1"/>
</dbReference>
<keyword evidence="2" id="KW-1185">Reference proteome</keyword>
<evidence type="ECO:0000313" key="2">
    <source>
        <dbReference type="Proteomes" id="UP000235943"/>
    </source>
</evidence>
<dbReference type="AlphaFoldDB" id="A0A2N8TX86"/>
<dbReference type="EMBL" id="POUC01000010">
    <property type="protein sequence ID" value="PNG23633.1"/>
    <property type="molecule type" value="Genomic_DNA"/>
</dbReference>
<gene>
    <name evidence="1" type="ORF">C1J00_02700</name>
</gene>
<comment type="caution">
    <text evidence="1">The sequence shown here is derived from an EMBL/GenBank/DDBJ whole genome shotgun (WGS) entry which is preliminary data.</text>
</comment>
<dbReference type="InterPro" id="IPR036375">
    <property type="entry name" value="Hemopexin-like_dom_sf"/>
</dbReference>
<dbReference type="SUPFAM" id="SSF50923">
    <property type="entry name" value="Hemopexin-like domain"/>
    <property type="match status" value="1"/>
</dbReference>
<name>A0A2N8TX86_9ACTN</name>
<protein>
    <recommendedName>
        <fullName evidence="3">Glycosyl hydrolase</fullName>
    </recommendedName>
</protein>